<evidence type="ECO:0000259" key="8">
    <source>
        <dbReference type="Pfam" id="PF01494"/>
    </source>
</evidence>
<name>A0ABT1QRC6_9GAMM</name>
<dbReference type="EMBL" id="JANFQO010000006">
    <property type="protein sequence ID" value="MCQ4164850.1"/>
    <property type="molecule type" value="Genomic_DNA"/>
</dbReference>
<dbReference type="Gene3D" id="3.50.50.60">
    <property type="entry name" value="FAD/NAD(P)-binding domain"/>
    <property type="match status" value="2"/>
</dbReference>
<dbReference type="NCBIfam" id="TIGR01988">
    <property type="entry name" value="Ubi-OHases"/>
    <property type="match status" value="1"/>
</dbReference>
<comment type="similarity">
    <text evidence="3">Belongs to the UbiH/COQ6 family.</text>
</comment>
<keyword evidence="5" id="KW-0274">FAD</keyword>
<evidence type="ECO:0000256" key="6">
    <source>
        <dbReference type="ARBA" id="ARBA00023002"/>
    </source>
</evidence>
<keyword evidence="7" id="KW-0503">Monooxygenase</keyword>
<feature type="domain" description="FAD-binding" evidence="8">
    <location>
        <begin position="5"/>
        <end position="342"/>
    </location>
</feature>
<organism evidence="9 10">
    <name type="scientific">Tahibacter harae</name>
    <dbReference type="NCBI Taxonomy" id="2963937"/>
    <lineage>
        <taxon>Bacteria</taxon>
        <taxon>Pseudomonadati</taxon>
        <taxon>Pseudomonadota</taxon>
        <taxon>Gammaproteobacteria</taxon>
        <taxon>Lysobacterales</taxon>
        <taxon>Rhodanobacteraceae</taxon>
        <taxon>Tahibacter</taxon>
    </lineage>
</organism>
<accession>A0ABT1QRC6</accession>
<sequence>MTAHFDVILIGGGLVGTSLAIALNHSGLKVGLVEAAAPRAGSAPREDERNLALARASVTALETLGVWRHLAGAASAIREIHISRAGEFGSLRLSAAQQGLEALGSVVPARDLGAALLRELEQCTGIQRYIPAQLLDARAGADAVELRLSTPDGETTLSARLLVGADGTASRVRALCGIGVDEVDYGQTLFVGSIQPGTALDGRAYERFSDSGPVALLPLAERRAGLVLSVAADEAAQLAQADDAAYLAYAQQRFGWRAGRFSRPGRRSAHPIRRVVAQALTAPRCVLVGNAAQTIHPIGAQGFNLGLRDALQLAERLIHARRGGGDPGSAGLLQAYAAGRREDRDGTLAFSDGLVRLACNPSPLLRPLRSLGLLLLDGVPGLAGAVARRGMGFRGQPSTYALGARP</sequence>
<reference evidence="9" key="1">
    <citation type="submission" date="2022-07" db="EMBL/GenBank/DDBJ databases">
        <title>Tahibacter sp., a new gammaproteobacterium isolated from the silt sample collected at pig farm.</title>
        <authorList>
            <person name="Chen H."/>
        </authorList>
    </citation>
    <scope>NUCLEOTIDE SEQUENCE</scope>
    <source>
        <strain evidence="9">P2K</strain>
    </source>
</reference>
<evidence type="ECO:0000256" key="5">
    <source>
        <dbReference type="ARBA" id="ARBA00022827"/>
    </source>
</evidence>
<dbReference type="Proteomes" id="UP001165498">
    <property type="component" value="Unassembled WGS sequence"/>
</dbReference>
<dbReference type="RefSeq" id="WP_255913806.1">
    <property type="nucleotide sequence ID" value="NZ_JANFQO010000006.1"/>
</dbReference>
<dbReference type="SUPFAM" id="SSF51905">
    <property type="entry name" value="FAD/NAD(P)-binding domain"/>
    <property type="match status" value="1"/>
</dbReference>
<keyword evidence="4" id="KW-0285">Flavoprotein</keyword>
<dbReference type="EC" id="1.14.13.-" evidence="9"/>
<keyword evidence="10" id="KW-1185">Reference proteome</keyword>
<evidence type="ECO:0000256" key="7">
    <source>
        <dbReference type="ARBA" id="ARBA00023033"/>
    </source>
</evidence>
<evidence type="ECO:0000256" key="2">
    <source>
        <dbReference type="ARBA" id="ARBA00004749"/>
    </source>
</evidence>
<evidence type="ECO:0000256" key="3">
    <source>
        <dbReference type="ARBA" id="ARBA00005349"/>
    </source>
</evidence>
<comment type="caution">
    <text evidence="9">The sequence shown here is derived from an EMBL/GenBank/DDBJ whole genome shotgun (WGS) entry which is preliminary data.</text>
</comment>
<dbReference type="NCBIfam" id="NF004356">
    <property type="entry name" value="PRK05732.1"/>
    <property type="match status" value="1"/>
</dbReference>
<protein>
    <submittedName>
        <fullName evidence="9">2-octaprenyl-6-methoxyphenyl hydroxylase</fullName>
        <ecNumber evidence="9">1.14.13.-</ecNumber>
    </submittedName>
</protein>
<comment type="cofactor">
    <cofactor evidence="1">
        <name>FAD</name>
        <dbReference type="ChEBI" id="CHEBI:57692"/>
    </cofactor>
</comment>
<evidence type="ECO:0000256" key="4">
    <source>
        <dbReference type="ARBA" id="ARBA00022630"/>
    </source>
</evidence>
<keyword evidence="6 9" id="KW-0560">Oxidoreductase</keyword>
<dbReference type="InterPro" id="IPR051205">
    <property type="entry name" value="UbiH/COQ6_monooxygenase"/>
</dbReference>
<dbReference type="InterPro" id="IPR002938">
    <property type="entry name" value="FAD-bd"/>
</dbReference>
<evidence type="ECO:0000313" key="9">
    <source>
        <dbReference type="EMBL" id="MCQ4164850.1"/>
    </source>
</evidence>
<comment type="pathway">
    <text evidence="2">Cofactor biosynthesis; ubiquinone biosynthesis.</text>
</comment>
<dbReference type="Pfam" id="PF01494">
    <property type="entry name" value="FAD_binding_3"/>
    <property type="match status" value="1"/>
</dbReference>
<proteinExistence type="inferred from homology"/>
<dbReference type="PANTHER" id="PTHR43876:SF8">
    <property type="entry name" value="2-OCTAPRENYL-6-METHOXYPHENOL HYDROXYLASE"/>
    <property type="match status" value="1"/>
</dbReference>
<dbReference type="GO" id="GO:0016491">
    <property type="term" value="F:oxidoreductase activity"/>
    <property type="evidence" value="ECO:0007669"/>
    <property type="project" value="UniProtKB-KW"/>
</dbReference>
<dbReference type="PANTHER" id="PTHR43876">
    <property type="entry name" value="UBIQUINONE BIOSYNTHESIS MONOOXYGENASE COQ6, MITOCHONDRIAL"/>
    <property type="match status" value="1"/>
</dbReference>
<dbReference type="PRINTS" id="PR00420">
    <property type="entry name" value="RNGMNOXGNASE"/>
</dbReference>
<dbReference type="InterPro" id="IPR010971">
    <property type="entry name" value="UbiH/COQ6"/>
</dbReference>
<evidence type="ECO:0000256" key="1">
    <source>
        <dbReference type="ARBA" id="ARBA00001974"/>
    </source>
</evidence>
<dbReference type="InterPro" id="IPR036188">
    <property type="entry name" value="FAD/NAD-bd_sf"/>
</dbReference>
<evidence type="ECO:0000313" key="10">
    <source>
        <dbReference type="Proteomes" id="UP001165498"/>
    </source>
</evidence>
<gene>
    <name evidence="9" type="primary">ubiH</name>
    <name evidence="9" type="synonym">visB</name>
    <name evidence="9" type="ORF">NM961_09015</name>
</gene>